<comment type="similarity">
    <text evidence="1 2">Belongs to the Cu-Zn superoxide dismutase family.</text>
</comment>
<sequence length="195" mass="19752">MTFISSVISERFSTKHIKLSACAVLGAAVLSGCATSVPLPTLGDEQHVAVHAVTAQGVGAQIGTISLRDSAAGLIISTSLSQLPAGPHGFHIHENASCKPAEKDGKMGAALAAGGHYNPNQAPNHGTQLTGHLGDLPLLNVEADGTARVTAIAPRLTLADVQNRAIMIHAGSDNYSDSPKALGGGGDRIACGVIQ</sequence>
<reference evidence="4 5" key="1">
    <citation type="submission" date="2018-09" db="EMBL/GenBank/DDBJ databases">
        <title>The draft genome of Acinetobacter spp. strains.</title>
        <authorList>
            <person name="Qin J."/>
            <person name="Feng Y."/>
            <person name="Zong Z."/>
        </authorList>
    </citation>
    <scope>NUCLEOTIDE SEQUENCE [LARGE SCALE GENOMIC DNA]</scope>
    <source>
        <strain evidence="4 5">WCHAc060012</strain>
    </source>
</reference>
<evidence type="ECO:0000256" key="1">
    <source>
        <dbReference type="ARBA" id="ARBA00010457"/>
    </source>
</evidence>
<feature type="domain" description="Superoxide dismutase copper/zinc binding" evidence="3">
    <location>
        <begin position="63"/>
        <end position="194"/>
    </location>
</feature>
<comment type="function">
    <text evidence="2">Destroys radicals which are normally produced within the cells and which are toxic to biological systems.</text>
</comment>
<evidence type="ECO:0000259" key="3">
    <source>
        <dbReference type="Pfam" id="PF00080"/>
    </source>
</evidence>
<keyword evidence="2" id="KW-0560">Oxidoreductase</keyword>
<comment type="caution">
    <text evidence="4">The sequence shown here is derived from an EMBL/GenBank/DDBJ whole genome shotgun (WGS) entry which is preliminary data.</text>
</comment>
<evidence type="ECO:0000313" key="5">
    <source>
        <dbReference type="Proteomes" id="UP000282388"/>
    </source>
</evidence>
<comment type="cofactor">
    <cofactor evidence="2">
        <name>Cu cation</name>
        <dbReference type="ChEBI" id="CHEBI:23378"/>
    </cofactor>
    <text evidence="2">Binds 1 copper ion per subunit.</text>
</comment>
<dbReference type="Pfam" id="PF00080">
    <property type="entry name" value="Sod_Cu"/>
    <property type="match status" value="1"/>
</dbReference>
<proteinExistence type="inferred from homology"/>
<dbReference type="Proteomes" id="UP000282388">
    <property type="component" value="Unassembled WGS sequence"/>
</dbReference>
<dbReference type="PANTHER" id="PTHR10003">
    <property type="entry name" value="SUPEROXIDE DISMUTASE CU-ZN -RELATED"/>
    <property type="match status" value="1"/>
</dbReference>
<dbReference type="OrthoDB" id="5431326at2"/>
<dbReference type="EMBL" id="RAXV01000042">
    <property type="protein sequence ID" value="RKG29411.1"/>
    <property type="molecule type" value="Genomic_DNA"/>
</dbReference>
<accession>A0A3A8EKJ1</accession>
<dbReference type="InterPro" id="IPR001424">
    <property type="entry name" value="SOD_Cu_Zn_dom"/>
</dbReference>
<dbReference type="InterPro" id="IPR018152">
    <property type="entry name" value="SOD_Cu/Zn_BS"/>
</dbReference>
<evidence type="ECO:0000256" key="2">
    <source>
        <dbReference type="RuleBase" id="RU000393"/>
    </source>
</evidence>
<dbReference type="CDD" id="cd00305">
    <property type="entry name" value="Cu-Zn_Superoxide_Dismutase"/>
    <property type="match status" value="1"/>
</dbReference>
<dbReference type="InterPro" id="IPR024134">
    <property type="entry name" value="SOD_Cu/Zn_/chaperone"/>
</dbReference>
<protein>
    <recommendedName>
        <fullName evidence="2">Superoxide dismutase [Cu-Zn]</fullName>
        <ecNumber evidence="2">1.15.1.1</ecNumber>
    </recommendedName>
</protein>
<comment type="cofactor">
    <cofactor evidence="2">
        <name>Zn(2+)</name>
        <dbReference type="ChEBI" id="CHEBI:29105"/>
    </cofactor>
    <text evidence="2">Binds 1 zinc ion per subunit.</text>
</comment>
<dbReference type="NCBIfam" id="NF007628">
    <property type="entry name" value="PRK10290.1"/>
    <property type="match status" value="1"/>
</dbReference>
<dbReference type="SUPFAM" id="SSF49329">
    <property type="entry name" value="Cu,Zn superoxide dismutase-like"/>
    <property type="match status" value="1"/>
</dbReference>
<name>A0A3A8EKJ1_9GAMM</name>
<dbReference type="RefSeq" id="WP_120403649.1">
    <property type="nucleotide sequence ID" value="NZ_RAXV01000042.1"/>
</dbReference>
<dbReference type="AlphaFoldDB" id="A0A3A8EKJ1"/>
<keyword evidence="2" id="KW-0862">Zinc</keyword>
<dbReference type="PROSITE" id="PS00332">
    <property type="entry name" value="SOD_CU_ZN_2"/>
    <property type="match status" value="1"/>
</dbReference>
<dbReference type="Gene3D" id="2.60.40.200">
    <property type="entry name" value="Superoxide dismutase, copper/zinc binding domain"/>
    <property type="match status" value="1"/>
</dbReference>
<keyword evidence="2" id="KW-0186">Copper</keyword>
<dbReference type="GO" id="GO:0005507">
    <property type="term" value="F:copper ion binding"/>
    <property type="evidence" value="ECO:0007669"/>
    <property type="project" value="InterPro"/>
</dbReference>
<evidence type="ECO:0000313" key="4">
    <source>
        <dbReference type="EMBL" id="RKG29411.1"/>
    </source>
</evidence>
<keyword evidence="5" id="KW-1185">Reference proteome</keyword>
<keyword evidence="2" id="KW-0479">Metal-binding</keyword>
<dbReference type="InterPro" id="IPR036423">
    <property type="entry name" value="SOD-like_Cu/Zn_dom_sf"/>
</dbReference>
<dbReference type="GO" id="GO:0004784">
    <property type="term" value="F:superoxide dismutase activity"/>
    <property type="evidence" value="ECO:0007669"/>
    <property type="project" value="UniProtKB-EC"/>
</dbReference>
<comment type="catalytic activity">
    <reaction evidence="2">
        <text>2 superoxide + 2 H(+) = H2O2 + O2</text>
        <dbReference type="Rhea" id="RHEA:20696"/>
        <dbReference type="ChEBI" id="CHEBI:15378"/>
        <dbReference type="ChEBI" id="CHEBI:15379"/>
        <dbReference type="ChEBI" id="CHEBI:16240"/>
        <dbReference type="ChEBI" id="CHEBI:18421"/>
        <dbReference type="EC" id="1.15.1.1"/>
    </reaction>
</comment>
<gene>
    <name evidence="4" type="ORF">D7V32_15045</name>
</gene>
<dbReference type="EC" id="1.15.1.1" evidence="2"/>
<organism evidence="4 5">
    <name type="scientific">Acinetobacter tianfuensis</name>
    <dbReference type="NCBI Taxonomy" id="2419603"/>
    <lineage>
        <taxon>Bacteria</taxon>
        <taxon>Pseudomonadati</taxon>
        <taxon>Pseudomonadota</taxon>
        <taxon>Gammaproteobacteria</taxon>
        <taxon>Moraxellales</taxon>
        <taxon>Moraxellaceae</taxon>
        <taxon>Acinetobacter</taxon>
    </lineage>
</organism>